<dbReference type="InterPro" id="IPR003717">
    <property type="entry name" value="RecO"/>
</dbReference>
<evidence type="ECO:0000259" key="4">
    <source>
        <dbReference type="Pfam" id="PF11967"/>
    </source>
</evidence>
<dbReference type="PANTHER" id="PTHR33991:SF1">
    <property type="entry name" value="DNA REPAIR PROTEIN RECO"/>
    <property type="match status" value="1"/>
</dbReference>
<keyword evidence="2" id="KW-0233">DNA recombination</keyword>
<dbReference type="SUPFAM" id="SSF50249">
    <property type="entry name" value="Nucleic acid-binding proteins"/>
    <property type="match status" value="1"/>
</dbReference>
<keyword evidence="1" id="KW-0227">DNA damage</keyword>
<dbReference type="GO" id="GO:0043590">
    <property type="term" value="C:bacterial nucleoid"/>
    <property type="evidence" value="ECO:0007669"/>
    <property type="project" value="TreeGrafter"/>
</dbReference>
<gene>
    <name evidence="5" type="ORF">US86_C0006G0013</name>
</gene>
<keyword evidence="3" id="KW-0234">DNA repair</keyword>
<dbReference type="Gene3D" id="2.40.50.140">
    <property type="entry name" value="Nucleic acid-binding proteins"/>
    <property type="match status" value="1"/>
</dbReference>
<evidence type="ECO:0000256" key="1">
    <source>
        <dbReference type="ARBA" id="ARBA00022763"/>
    </source>
</evidence>
<evidence type="ECO:0000313" key="5">
    <source>
        <dbReference type="EMBL" id="KKQ66333.1"/>
    </source>
</evidence>
<organism evidence="5 6">
    <name type="scientific">Candidatus Daviesbacteria bacterium GW2011_GWA2_38_24</name>
    <dbReference type="NCBI Taxonomy" id="1618422"/>
    <lineage>
        <taxon>Bacteria</taxon>
        <taxon>Candidatus Daviesiibacteriota</taxon>
    </lineage>
</organism>
<reference evidence="5 6" key="1">
    <citation type="journal article" date="2015" name="Nature">
        <title>rRNA introns, odd ribosomes, and small enigmatic genomes across a large radiation of phyla.</title>
        <authorList>
            <person name="Brown C.T."/>
            <person name="Hug L.A."/>
            <person name="Thomas B.C."/>
            <person name="Sharon I."/>
            <person name="Castelle C.J."/>
            <person name="Singh A."/>
            <person name="Wilkins M.J."/>
            <person name="Williams K.H."/>
            <person name="Banfield J.F."/>
        </authorList>
    </citation>
    <scope>NUCLEOTIDE SEQUENCE [LARGE SCALE GENOMIC DNA]</scope>
</reference>
<dbReference type="NCBIfam" id="TIGR00613">
    <property type="entry name" value="reco"/>
    <property type="match status" value="1"/>
</dbReference>
<protein>
    <submittedName>
        <fullName evidence="5">Repair protein RecO protein</fullName>
    </submittedName>
</protein>
<evidence type="ECO:0000256" key="3">
    <source>
        <dbReference type="ARBA" id="ARBA00023204"/>
    </source>
</evidence>
<sequence length="193" mass="22316">MHHIYHTEGIILGSKNSGEAGKHYFIFTRDLGMIMVFAQGVRKMSSKLRFVLQDFAYLKIDLVQGQNIFRVTNASKTNRLEQITKTRHTLKVFVNIARLLKRLLAGVEPNEELFIDLLRGLSILEKTEKKEDLRNLEAIIVLRILNNLGYIGENEVLSNFIQSPFEEDLVFEVARDRTKILHQINKALKETHL</sequence>
<dbReference type="GO" id="GO:0006302">
    <property type="term" value="P:double-strand break repair"/>
    <property type="evidence" value="ECO:0007669"/>
    <property type="project" value="TreeGrafter"/>
</dbReference>
<accession>A0A0G0JF88</accession>
<name>A0A0G0JF88_9BACT</name>
<feature type="domain" description="DNA replication/recombination mediator RecO N-terminal" evidence="4">
    <location>
        <begin position="1"/>
        <end position="75"/>
    </location>
</feature>
<dbReference type="GO" id="GO:0006310">
    <property type="term" value="P:DNA recombination"/>
    <property type="evidence" value="ECO:0007669"/>
    <property type="project" value="UniProtKB-KW"/>
</dbReference>
<dbReference type="AlphaFoldDB" id="A0A0G0JF88"/>
<evidence type="ECO:0000256" key="2">
    <source>
        <dbReference type="ARBA" id="ARBA00023172"/>
    </source>
</evidence>
<dbReference type="EMBL" id="LBUP01000006">
    <property type="protein sequence ID" value="KKQ66333.1"/>
    <property type="molecule type" value="Genomic_DNA"/>
</dbReference>
<dbReference type="PANTHER" id="PTHR33991">
    <property type="entry name" value="DNA REPAIR PROTEIN RECO"/>
    <property type="match status" value="1"/>
</dbReference>
<proteinExistence type="predicted"/>
<dbReference type="Pfam" id="PF11967">
    <property type="entry name" value="RecO_N"/>
    <property type="match status" value="1"/>
</dbReference>
<dbReference type="InterPro" id="IPR022572">
    <property type="entry name" value="DNA_rep/recomb_RecO_N"/>
</dbReference>
<dbReference type="InterPro" id="IPR012340">
    <property type="entry name" value="NA-bd_OB-fold"/>
</dbReference>
<comment type="caution">
    <text evidence="5">The sequence shown here is derived from an EMBL/GenBank/DDBJ whole genome shotgun (WGS) entry which is preliminary data.</text>
</comment>
<dbReference type="Proteomes" id="UP000034235">
    <property type="component" value="Unassembled WGS sequence"/>
</dbReference>
<evidence type="ECO:0000313" key="6">
    <source>
        <dbReference type="Proteomes" id="UP000034235"/>
    </source>
</evidence>